<keyword evidence="11" id="KW-1185">Reference proteome</keyword>
<dbReference type="GO" id="GO:0006879">
    <property type="term" value="P:intracellular iron ion homeostasis"/>
    <property type="evidence" value="ECO:0007669"/>
    <property type="project" value="UniProtKB-KW"/>
</dbReference>
<dbReference type="GO" id="GO:0008198">
    <property type="term" value="F:ferrous iron binding"/>
    <property type="evidence" value="ECO:0007669"/>
    <property type="project" value="TreeGrafter"/>
</dbReference>
<protein>
    <recommendedName>
        <fullName evidence="9">Ferritin</fullName>
    </recommendedName>
</protein>
<dbReference type="InterPro" id="IPR012347">
    <property type="entry name" value="Ferritin-like"/>
</dbReference>
<dbReference type="Gene3D" id="1.20.1260.10">
    <property type="match status" value="1"/>
</dbReference>
<reference evidence="12" key="1">
    <citation type="submission" date="2025-08" db="UniProtKB">
        <authorList>
            <consortium name="RefSeq"/>
        </authorList>
    </citation>
    <scope>IDENTIFICATION</scope>
    <source>
        <tissue evidence="12">Spleen</tissue>
    </source>
</reference>
<dbReference type="GO" id="GO:0008199">
    <property type="term" value="F:ferric iron binding"/>
    <property type="evidence" value="ECO:0007669"/>
    <property type="project" value="InterPro"/>
</dbReference>
<dbReference type="AlphaFoldDB" id="A0A6J3QS48"/>
<dbReference type="PANTHER" id="PTHR11431">
    <property type="entry name" value="FERRITIN"/>
    <property type="match status" value="1"/>
</dbReference>
<accession>A0A6J3QS48</accession>
<evidence type="ECO:0000256" key="5">
    <source>
        <dbReference type="ARBA" id="ARBA00044942"/>
    </source>
</evidence>
<dbReference type="PROSITE" id="PS50905">
    <property type="entry name" value="FERRITIN_LIKE"/>
    <property type="match status" value="1"/>
</dbReference>
<feature type="domain" description="Ferritin-like diiron" evidence="10">
    <location>
        <begin position="15"/>
        <end position="137"/>
    </location>
</feature>
<evidence type="ECO:0000256" key="8">
    <source>
        <dbReference type="PIRSR" id="PIRSR601519-1"/>
    </source>
</evidence>
<evidence type="ECO:0000256" key="3">
    <source>
        <dbReference type="ARBA" id="ARBA00022723"/>
    </source>
</evidence>
<name>A0A6J3QS48_TURTR</name>
<gene>
    <name evidence="12" type="primary">LOC117310188</name>
</gene>
<dbReference type="GO" id="GO:0006826">
    <property type="term" value="P:iron ion transport"/>
    <property type="evidence" value="ECO:0007669"/>
    <property type="project" value="InterPro"/>
</dbReference>
<dbReference type="GO" id="GO:0044754">
    <property type="term" value="C:autolysosome"/>
    <property type="evidence" value="ECO:0007669"/>
    <property type="project" value="UniProtKB-SubCell"/>
</dbReference>
<comment type="subunit">
    <text evidence="7">Oligomer of 24 subunits. There are two types of subunits: L (light) chain and H (heavy) chain. The major chain can be light or heavy, depending on the species and tissue type. The functional molecule forms a roughly spherical shell with a diameter of 12 nm and contains a central cavity into which the insoluble mineral iron core is deposited. Interacts with NCOA4.</text>
</comment>
<evidence type="ECO:0000313" key="12">
    <source>
        <dbReference type="RefSeq" id="XP_033705181.1"/>
    </source>
</evidence>
<evidence type="ECO:0000256" key="2">
    <source>
        <dbReference type="ARBA" id="ARBA00022434"/>
    </source>
</evidence>
<dbReference type="InterPro" id="IPR001519">
    <property type="entry name" value="Ferritin"/>
</dbReference>
<evidence type="ECO:0000256" key="9">
    <source>
        <dbReference type="RuleBase" id="RU361145"/>
    </source>
</evidence>
<dbReference type="InterPro" id="IPR009040">
    <property type="entry name" value="Ferritin-like_diiron"/>
</dbReference>
<sequence length="137" mass="15546">MTCSSKYIRQYILVAVFHNPSSRDAGLLLRLWICGDGPHLSLGSYFDPDDAALHGVGHFLQELAEEKREGAQRLLKMQNRCWSHALFQDVRKPSQDKWGETQDTVEAAILREKNLNQALSDLRALGSARADSHYVFF</sequence>
<dbReference type="Proteomes" id="UP000245320">
    <property type="component" value="Chromosome X"/>
</dbReference>
<keyword evidence="2 9" id="KW-0409">Iron storage</keyword>
<dbReference type="PANTHER" id="PTHR11431:SF47">
    <property type="entry name" value="FERRITIN LIGHT CHAIN"/>
    <property type="match status" value="1"/>
</dbReference>
<keyword evidence="4 8" id="KW-0408">Iron</keyword>
<comment type="subcellular location">
    <subcellularLocation>
        <location evidence="5">Autolysosome</location>
    </subcellularLocation>
</comment>
<organism evidence="11 12">
    <name type="scientific">Tursiops truncatus</name>
    <name type="common">Atlantic bottle-nosed dolphin</name>
    <name type="synonym">Delphinus truncatus</name>
    <dbReference type="NCBI Taxonomy" id="9739"/>
    <lineage>
        <taxon>Eukaryota</taxon>
        <taxon>Metazoa</taxon>
        <taxon>Chordata</taxon>
        <taxon>Craniata</taxon>
        <taxon>Vertebrata</taxon>
        <taxon>Euteleostomi</taxon>
        <taxon>Mammalia</taxon>
        <taxon>Eutheria</taxon>
        <taxon>Laurasiatheria</taxon>
        <taxon>Artiodactyla</taxon>
        <taxon>Whippomorpha</taxon>
        <taxon>Cetacea</taxon>
        <taxon>Odontoceti</taxon>
        <taxon>Delphinidae</taxon>
        <taxon>Tursiops</taxon>
    </lineage>
</organism>
<dbReference type="Pfam" id="PF00210">
    <property type="entry name" value="Ferritin"/>
    <property type="match status" value="1"/>
</dbReference>
<dbReference type="SUPFAM" id="SSF47240">
    <property type="entry name" value="Ferritin-like"/>
    <property type="match status" value="1"/>
</dbReference>
<comment type="similarity">
    <text evidence="1 9">Belongs to the ferritin family.</text>
</comment>
<feature type="binding site" evidence="8">
    <location>
        <position position="112"/>
    </location>
    <ligand>
        <name>Fe cation</name>
        <dbReference type="ChEBI" id="CHEBI:24875"/>
        <label>1</label>
    </ligand>
</feature>
<evidence type="ECO:0000256" key="6">
    <source>
        <dbReference type="ARBA" id="ARBA00045578"/>
    </source>
</evidence>
<evidence type="ECO:0000256" key="1">
    <source>
        <dbReference type="ARBA" id="ARBA00007513"/>
    </source>
</evidence>
<dbReference type="RefSeq" id="XP_033705181.1">
    <property type="nucleotide sequence ID" value="XM_033849290.1"/>
</dbReference>
<proteinExistence type="inferred from homology"/>
<evidence type="ECO:0000256" key="4">
    <source>
        <dbReference type="ARBA" id="ARBA00023004"/>
    </source>
</evidence>
<dbReference type="InParanoid" id="A0A6J3QS48"/>
<comment type="function">
    <text evidence="6">Stores iron in a soluble, non-toxic, readily available form. Important for iron homeostasis. Iron is taken up in the ferrous form and deposited as ferric hydroxides after oxidation. Also plays a role in delivery of iron to cells. Mediates iron uptake in capsule cells of the developing kidney. Delivery to lysosomes by the cargo receptor NCOA4 for autophagic degradation and release or iron.</text>
</comment>
<evidence type="ECO:0000256" key="7">
    <source>
        <dbReference type="ARBA" id="ARBA00047045"/>
    </source>
</evidence>
<keyword evidence="3 8" id="KW-0479">Metal-binding</keyword>
<dbReference type="OrthoDB" id="186462at2759"/>
<dbReference type="InterPro" id="IPR008331">
    <property type="entry name" value="Ferritin_DPS_dom"/>
</dbReference>
<dbReference type="InterPro" id="IPR009078">
    <property type="entry name" value="Ferritin-like_SF"/>
</dbReference>
<evidence type="ECO:0000313" key="11">
    <source>
        <dbReference type="Proteomes" id="UP000245320"/>
    </source>
</evidence>
<evidence type="ECO:0000259" key="10">
    <source>
        <dbReference type="PROSITE" id="PS50905"/>
    </source>
</evidence>